<dbReference type="Proteomes" id="UP000183868">
    <property type="component" value="Chromosome"/>
</dbReference>
<proteinExistence type="predicted"/>
<sequence>MPVIEKGLFFRPLCSGRLPDAMLNILNKALWRNYHNPAIMQK</sequence>
<dbReference type="AlphaFoldDB" id="A0A1J1CCP3"/>
<accession>A0A1J1CCP3</accession>
<dbReference type="KEGG" id="caby:Cabys_3739"/>
<dbReference type="EMBL" id="CP018099">
    <property type="protein sequence ID" value="APF20485.1"/>
    <property type="molecule type" value="Genomic_DNA"/>
</dbReference>
<evidence type="ECO:0000313" key="2">
    <source>
        <dbReference type="Proteomes" id="UP000183868"/>
    </source>
</evidence>
<evidence type="ECO:0000313" key="1">
    <source>
        <dbReference type="EMBL" id="APF20485.1"/>
    </source>
</evidence>
<reference evidence="1 2" key="1">
    <citation type="submission" date="2016-11" db="EMBL/GenBank/DDBJ databases">
        <title>Genomic analysis of Caldithrix abyssi and proposal of a novel bacterial phylum Caldithrichaeota.</title>
        <authorList>
            <person name="Kublanov I."/>
            <person name="Sigalova O."/>
            <person name="Gavrilov S."/>
            <person name="Lebedinsky A."/>
            <person name="Ivanova N."/>
            <person name="Daum C."/>
            <person name="Reddy T."/>
            <person name="Klenk H.P."/>
            <person name="Goker M."/>
            <person name="Reva O."/>
            <person name="Miroshnichenko M."/>
            <person name="Kyprides N."/>
            <person name="Woyke T."/>
            <person name="Gelfand M."/>
        </authorList>
    </citation>
    <scope>NUCLEOTIDE SEQUENCE [LARGE SCALE GENOMIC DNA]</scope>
    <source>
        <strain evidence="1 2">LF13</strain>
    </source>
</reference>
<gene>
    <name evidence="1" type="ORF">Cabys_3739</name>
</gene>
<name>A0A1J1CCP3_CALAY</name>
<protein>
    <submittedName>
        <fullName evidence="1">Uncharacterized protein</fullName>
    </submittedName>
</protein>
<organism evidence="1 2">
    <name type="scientific">Caldithrix abyssi DSM 13497</name>
    <dbReference type="NCBI Taxonomy" id="880073"/>
    <lineage>
        <taxon>Bacteria</taxon>
        <taxon>Pseudomonadati</taxon>
        <taxon>Calditrichota</taxon>
        <taxon>Calditrichia</taxon>
        <taxon>Calditrichales</taxon>
        <taxon>Calditrichaceae</taxon>
        <taxon>Caldithrix</taxon>
    </lineage>
</organism>